<keyword evidence="2" id="KW-1185">Reference proteome</keyword>
<evidence type="ECO:0000313" key="2">
    <source>
        <dbReference type="Proteomes" id="UP001612741"/>
    </source>
</evidence>
<comment type="caution">
    <text evidence="1">The sequence shown here is derived from an EMBL/GenBank/DDBJ whole genome shotgun (WGS) entry which is preliminary data.</text>
</comment>
<reference evidence="1 2" key="1">
    <citation type="submission" date="2024-10" db="EMBL/GenBank/DDBJ databases">
        <title>The Natural Products Discovery Center: Release of the First 8490 Sequenced Strains for Exploring Actinobacteria Biosynthetic Diversity.</title>
        <authorList>
            <person name="Kalkreuter E."/>
            <person name="Kautsar S.A."/>
            <person name="Yang D."/>
            <person name="Bader C.D."/>
            <person name="Teijaro C.N."/>
            <person name="Fluegel L."/>
            <person name="Davis C.M."/>
            <person name="Simpson J.R."/>
            <person name="Lauterbach L."/>
            <person name="Steele A.D."/>
            <person name="Gui C."/>
            <person name="Meng S."/>
            <person name="Li G."/>
            <person name="Viehrig K."/>
            <person name="Ye F."/>
            <person name="Su P."/>
            <person name="Kiefer A.F."/>
            <person name="Nichols A."/>
            <person name="Cepeda A.J."/>
            <person name="Yan W."/>
            <person name="Fan B."/>
            <person name="Jiang Y."/>
            <person name="Adhikari A."/>
            <person name="Zheng C.-J."/>
            <person name="Schuster L."/>
            <person name="Cowan T.M."/>
            <person name="Smanski M.J."/>
            <person name="Chevrette M.G."/>
            <person name="De Carvalho L.P.S."/>
            <person name="Shen B."/>
        </authorList>
    </citation>
    <scope>NUCLEOTIDE SEQUENCE [LARGE SCALE GENOMIC DNA]</scope>
    <source>
        <strain evidence="1 2">NPDC050545</strain>
    </source>
</reference>
<gene>
    <name evidence="1" type="ORF">ACIBG2_07315</name>
</gene>
<accession>A0ABW7YMW8</accession>
<dbReference type="RefSeq" id="WP_397079837.1">
    <property type="nucleotide sequence ID" value="NZ_JBITGY010000002.1"/>
</dbReference>
<proteinExistence type="predicted"/>
<dbReference type="Proteomes" id="UP001612741">
    <property type="component" value="Unassembled WGS sequence"/>
</dbReference>
<name>A0ABW7YMW8_9ACTN</name>
<organism evidence="1 2">
    <name type="scientific">Nonomuraea typhae</name>
    <dbReference type="NCBI Taxonomy" id="2603600"/>
    <lineage>
        <taxon>Bacteria</taxon>
        <taxon>Bacillati</taxon>
        <taxon>Actinomycetota</taxon>
        <taxon>Actinomycetes</taxon>
        <taxon>Streptosporangiales</taxon>
        <taxon>Streptosporangiaceae</taxon>
        <taxon>Nonomuraea</taxon>
    </lineage>
</organism>
<sequence>MANTFLTPSIIAKAALATLYETCVMAQLVHRDYEQEFVSRVGDTISVRKPAVFQANEFNRATGIQIQNASEGSVPITLNHFSDVSFAVTAEELTLEIEDFGTQLLNPAMEAISQKIDRDILSLRNDIVQRVGVPNATVPGVTGKVIHPYNDPKTAIDARRVLNQRNVPSADRYLVIGPEIEALWLSDPLFHQADTRGDTDGLREASLGRRVFGHDAFQTQNIEAPTGTPTSGQPNTEIGVAFHKTAFALVTRPLVLPQGAANAAVESYKGFGVRVVMDYDIKAKQDVVSVDCLYGVKTLDPDRAVLIHGVAA</sequence>
<evidence type="ECO:0000313" key="1">
    <source>
        <dbReference type="EMBL" id="MFI6497173.1"/>
    </source>
</evidence>
<dbReference type="EMBL" id="JBITGY010000002">
    <property type="protein sequence ID" value="MFI6497173.1"/>
    <property type="molecule type" value="Genomic_DNA"/>
</dbReference>
<protein>
    <submittedName>
        <fullName evidence="1">P22 phage major capsid protein family protein</fullName>
    </submittedName>
</protein>